<gene>
    <name evidence="5" type="ORF">SAMN02745728_01138</name>
</gene>
<dbReference type="SUPFAM" id="SSF111369">
    <property type="entry name" value="HlyD-like secretion proteins"/>
    <property type="match status" value="1"/>
</dbReference>
<dbReference type="PANTHER" id="PTHR32347">
    <property type="entry name" value="EFFLUX SYSTEM COMPONENT YKNX-RELATED"/>
    <property type="match status" value="1"/>
</dbReference>
<accession>A0A1M7SPV1</accession>
<evidence type="ECO:0000313" key="6">
    <source>
        <dbReference type="Proteomes" id="UP000186469"/>
    </source>
</evidence>
<keyword evidence="4" id="KW-1133">Transmembrane helix</keyword>
<dbReference type="EMBL" id="FRDI01000004">
    <property type="protein sequence ID" value="SHN60541.1"/>
    <property type="molecule type" value="Genomic_DNA"/>
</dbReference>
<dbReference type="OrthoDB" id="9778236at2"/>
<dbReference type="STRING" id="1121455.SAMN02745728_01138"/>
<dbReference type="PANTHER" id="PTHR32347:SF23">
    <property type="entry name" value="BLL5650 PROTEIN"/>
    <property type="match status" value="1"/>
</dbReference>
<keyword evidence="4" id="KW-0812">Transmembrane</keyword>
<evidence type="ECO:0000256" key="4">
    <source>
        <dbReference type="SAM" id="Phobius"/>
    </source>
</evidence>
<evidence type="ECO:0000256" key="1">
    <source>
        <dbReference type="ARBA" id="ARBA00004196"/>
    </source>
</evidence>
<sequence>MNKKILFVPIILIILGIYFYRTTQNQIPNALTGYISVETIYMAAPVSGELKSLYVKKGEPVKLGQKLFSLDETTNSAQIQQVEASISQHQAQIELEKAMLARSKDNLAIALAESERTEQDFQRYKNILAKNKGAVSEINIDHARIAAKSAKIEYNVVAKNVEAATANIKIAESQKNNALAEKDILLRHKAELSPVSPVQGTIEDVFIQQGEWGVANQAVLSIIPNDNIKLRFYVGAKDLPKYQTGTVIHFNIIGSDKTRSATINYIAPKPEFTPPVIYSLNTSEKLVFCIEAKPDDIKDLSSGQPIEIALSK</sequence>
<keyword evidence="2 3" id="KW-0175">Coiled coil</keyword>
<dbReference type="GO" id="GO:0030313">
    <property type="term" value="C:cell envelope"/>
    <property type="evidence" value="ECO:0007669"/>
    <property type="project" value="UniProtKB-SubCell"/>
</dbReference>
<keyword evidence="6" id="KW-1185">Reference proteome</keyword>
<dbReference type="PRINTS" id="PR01490">
    <property type="entry name" value="RTXTOXIND"/>
</dbReference>
<dbReference type="Proteomes" id="UP000186469">
    <property type="component" value="Unassembled WGS sequence"/>
</dbReference>
<dbReference type="AlphaFoldDB" id="A0A1M7SPV1"/>
<dbReference type="Gene3D" id="1.10.287.470">
    <property type="entry name" value="Helix hairpin bin"/>
    <property type="match status" value="1"/>
</dbReference>
<evidence type="ECO:0000313" key="5">
    <source>
        <dbReference type="EMBL" id="SHN60541.1"/>
    </source>
</evidence>
<dbReference type="Gene3D" id="2.40.30.170">
    <property type="match status" value="1"/>
</dbReference>
<proteinExistence type="predicted"/>
<dbReference type="RefSeq" id="WP_072696823.1">
    <property type="nucleotide sequence ID" value="NZ_FRDI01000004.1"/>
</dbReference>
<feature type="transmembrane region" description="Helical" evidence="4">
    <location>
        <begin position="5"/>
        <end position="21"/>
    </location>
</feature>
<dbReference type="Gene3D" id="2.40.50.100">
    <property type="match status" value="1"/>
</dbReference>
<organism evidence="5 6">
    <name type="scientific">Desulfovibrio litoralis DSM 11393</name>
    <dbReference type="NCBI Taxonomy" id="1121455"/>
    <lineage>
        <taxon>Bacteria</taxon>
        <taxon>Pseudomonadati</taxon>
        <taxon>Thermodesulfobacteriota</taxon>
        <taxon>Desulfovibrionia</taxon>
        <taxon>Desulfovibrionales</taxon>
        <taxon>Desulfovibrionaceae</taxon>
        <taxon>Desulfovibrio</taxon>
    </lineage>
</organism>
<dbReference type="InterPro" id="IPR050465">
    <property type="entry name" value="UPF0194_transport"/>
</dbReference>
<comment type="subcellular location">
    <subcellularLocation>
        <location evidence="1">Cell envelope</location>
    </subcellularLocation>
</comment>
<reference evidence="5 6" key="1">
    <citation type="submission" date="2016-12" db="EMBL/GenBank/DDBJ databases">
        <authorList>
            <person name="Song W.-J."/>
            <person name="Kurnit D.M."/>
        </authorList>
    </citation>
    <scope>NUCLEOTIDE SEQUENCE [LARGE SCALE GENOMIC DNA]</scope>
    <source>
        <strain evidence="5 6">DSM 11393</strain>
    </source>
</reference>
<keyword evidence="4" id="KW-0472">Membrane</keyword>
<evidence type="ECO:0000256" key="2">
    <source>
        <dbReference type="ARBA" id="ARBA00023054"/>
    </source>
</evidence>
<evidence type="ECO:0000256" key="3">
    <source>
        <dbReference type="SAM" id="Coils"/>
    </source>
</evidence>
<name>A0A1M7SPV1_9BACT</name>
<feature type="coiled-coil region" evidence="3">
    <location>
        <begin position="79"/>
        <end position="120"/>
    </location>
</feature>
<protein>
    <submittedName>
        <fullName evidence="5">HlyD family secretion protein</fullName>
    </submittedName>
</protein>